<evidence type="ECO:0000313" key="2">
    <source>
        <dbReference type="EMBL" id="AIG73032.1"/>
    </source>
</evidence>
<dbReference type="EMBL" id="CP008953">
    <property type="protein sequence ID" value="AIG73032.1"/>
    <property type="molecule type" value="Genomic_DNA"/>
</dbReference>
<keyword evidence="1" id="KW-1133">Transmembrane helix</keyword>
<dbReference type="AlphaFoldDB" id="A0A075UGC5"/>
<dbReference type="HOGENOM" id="CLU_110254_1_0_11"/>
<keyword evidence="3" id="KW-1185">Reference proteome</keyword>
<feature type="transmembrane region" description="Helical" evidence="1">
    <location>
        <begin position="54"/>
        <end position="71"/>
    </location>
</feature>
<keyword evidence="1" id="KW-0472">Membrane</keyword>
<feature type="transmembrane region" description="Helical" evidence="1">
    <location>
        <begin position="91"/>
        <end position="109"/>
    </location>
</feature>
<dbReference type="KEGG" id="aja:AJAP_00470"/>
<dbReference type="Proteomes" id="UP000028492">
    <property type="component" value="Chromosome"/>
</dbReference>
<accession>A0A075UGC5</accession>
<reference evidence="2 3" key="1">
    <citation type="journal article" date="2014" name="J. Biotechnol.">
        <title>Complete genome sequence of the actinobacterium Amycolatopsis japonica MG417-CF17(T) (=DSM 44213T) producing (S,S)-N,N'-ethylenediaminedisuccinic acid.</title>
        <authorList>
            <person name="Stegmann E."/>
            <person name="Albersmeier A."/>
            <person name="Spohn M."/>
            <person name="Gert H."/>
            <person name="Weber T."/>
            <person name="Wohlleben W."/>
            <person name="Kalinowski J."/>
            <person name="Ruckert C."/>
        </authorList>
    </citation>
    <scope>NUCLEOTIDE SEQUENCE [LARGE SCALE GENOMIC DNA]</scope>
    <source>
        <strain evidence="3">MG417-CF17 (DSM 44213)</strain>
    </source>
</reference>
<evidence type="ECO:0000256" key="1">
    <source>
        <dbReference type="SAM" id="Phobius"/>
    </source>
</evidence>
<feature type="transmembrane region" description="Helical" evidence="1">
    <location>
        <begin position="114"/>
        <end position="133"/>
    </location>
</feature>
<feature type="transmembrane region" description="Helical" evidence="1">
    <location>
        <begin position="30"/>
        <end position="47"/>
    </location>
</feature>
<evidence type="ECO:0000313" key="3">
    <source>
        <dbReference type="Proteomes" id="UP000028492"/>
    </source>
</evidence>
<proteinExistence type="predicted"/>
<dbReference type="eggNOG" id="ENOG5033ZE7">
    <property type="taxonomic scope" value="Bacteria"/>
</dbReference>
<organism evidence="2 3">
    <name type="scientific">Amycolatopsis japonica</name>
    <dbReference type="NCBI Taxonomy" id="208439"/>
    <lineage>
        <taxon>Bacteria</taxon>
        <taxon>Bacillati</taxon>
        <taxon>Actinomycetota</taxon>
        <taxon>Actinomycetes</taxon>
        <taxon>Pseudonocardiales</taxon>
        <taxon>Pseudonocardiaceae</taxon>
        <taxon>Amycolatopsis</taxon>
        <taxon>Amycolatopsis japonica group</taxon>
    </lineage>
</organism>
<gene>
    <name evidence="2" type="ORF">AJAP_00470</name>
</gene>
<dbReference type="STRING" id="208439.AJAP_00470"/>
<sequence length="171" mass="17319">MVRGALLGVSSAALAVTAHMIGDGDLPDTAMTVLLTVLIGWNAAALAAKARGPLATIVDLGAGQVVMHLVLSSLSTHELVHDEPAPVSGGLAMTVAHVVATLITAVLLAKADGLLLGVLACLRALVPFILNALPVPAAMASPVLARPAGPGHLVRVDLRRVHGRRGPPLFS</sequence>
<protein>
    <submittedName>
        <fullName evidence="2">Conserved putative membrane protein</fullName>
    </submittedName>
</protein>
<keyword evidence="1" id="KW-0812">Transmembrane</keyword>
<name>A0A075UGC5_9PSEU</name>